<dbReference type="Pfam" id="PF01965">
    <property type="entry name" value="DJ-1_PfpI"/>
    <property type="match status" value="1"/>
</dbReference>
<evidence type="ECO:0000313" key="5">
    <source>
        <dbReference type="Proteomes" id="UP000004095"/>
    </source>
</evidence>
<dbReference type="InterPro" id="IPR052158">
    <property type="entry name" value="INH-QAR"/>
</dbReference>
<dbReference type="OrthoDB" id="9803764at2"/>
<dbReference type="SMART" id="SM00342">
    <property type="entry name" value="HTH_ARAC"/>
    <property type="match status" value="1"/>
</dbReference>
<evidence type="ECO:0000313" key="4">
    <source>
        <dbReference type="EMBL" id="EAY24585.1"/>
    </source>
</evidence>
<dbReference type="RefSeq" id="WP_002704433.1">
    <property type="nucleotide sequence ID" value="NZ_AAWS01000065.1"/>
</dbReference>
<dbReference type="AlphaFoldDB" id="A1ZYB2"/>
<dbReference type="GO" id="GO:0003700">
    <property type="term" value="F:DNA-binding transcription factor activity"/>
    <property type="evidence" value="ECO:0007669"/>
    <property type="project" value="InterPro"/>
</dbReference>
<dbReference type="PANTHER" id="PTHR43130:SF3">
    <property type="entry name" value="HTH-TYPE TRANSCRIPTIONAL REGULATOR RV1931C"/>
    <property type="match status" value="1"/>
</dbReference>
<dbReference type="Gene3D" id="3.40.50.880">
    <property type="match status" value="1"/>
</dbReference>
<dbReference type="Gene3D" id="1.10.10.60">
    <property type="entry name" value="Homeodomain-like"/>
    <property type="match status" value="1"/>
</dbReference>
<dbReference type="InterPro" id="IPR009057">
    <property type="entry name" value="Homeodomain-like_sf"/>
</dbReference>
<feature type="domain" description="HTH araC/xylS-type" evidence="3">
    <location>
        <begin position="168"/>
        <end position="266"/>
    </location>
</feature>
<accession>A1ZYB2</accession>
<gene>
    <name evidence="4" type="ORF">M23134_07696</name>
</gene>
<dbReference type="Proteomes" id="UP000004095">
    <property type="component" value="Unassembled WGS sequence"/>
</dbReference>
<keyword evidence="2" id="KW-0804">Transcription</keyword>
<comment type="caution">
    <text evidence="4">The sequence shown here is derived from an EMBL/GenBank/DDBJ whole genome shotgun (WGS) entry which is preliminary data.</text>
</comment>
<dbReference type="Pfam" id="PF12833">
    <property type="entry name" value="HTH_18"/>
    <property type="match status" value="1"/>
</dbReference>
<reference evidence="4 5" key="1">
    <citation type="submission" date="2007-01" db="EMBL/GenBank/DDBJ databases">
        <authorList>
            <person name="Haygood M."/>
            <person name="Podell S."/>
            <person name="Anderson C."/>
            <person name="Hopkinson B."/>
            <person name="Roe K."/>
            <person name="Barbeau K."/>
            <person name="Gaasterland T."/>
            <person name="Ferriera S."/>
            <person name="Johnson J."/>
            <person name="Kravitz S."/>
            <person name="Beeson K."/>
            <person name="Sutton G."/>
            <person name="Rogers Y.-H."/>
            <person name="Friedman R."/>
            <person name="Frazier M."/>
            <person name="Venter J.C."/>
        </authorList>
    </citation>
    <scope>NUCLEOTIDE SEQUENCE [LARGE SCALE GENOMIC DNA]</scope>
    <source>
        <strain evidence="4 5">ATCC 23134</strain>
    </source>
</reference>
<dbReference type="SUPFAM" id="SSF46689">
    <property type="entry name" value="Homeodomain-like"/>
    <property type="match status" value="2"/>
</dbReference>
<dbReference type="InterPro" id="IPR029062">
    <property type="entry name" value="Class_I_gatase-like"/>
</dbReference>
<dbReference type="InterPro" id="IPR018060">
    <property type="entry name" value="HTH_AraC"/>
</dbReference>
<dbReference type="SUPFAM" id="SSF52317">
    <property type="entry name" value="Class I glutamine amidotransferase-like"/>
    <property type="match status" value="1"/>
</dbReference>
<evidence type="ECO:0000259" key="3">
    <source>
        <dbReference type="PROSITE" id="PS01124"/>
    </source>
</evidence>
<proteinExistence type="predicted"/>
<sequence length="271" mass="31103">MSPFTVKADTTIAEVTAADLVIVSPIDTNEPVDAVLQENPPLFEWIRQQYAQGAEVVSLCTGAYILAATGLLNGKEAASHFSVMSDLRQRFSEVNWQKGAIITEKDRVITSGGALSSLNALIYWLLKYYDRHKVLSIAKKLQIDYPRTSQKPYYIFSNQKSHQDELVLKVQEYMEQYQGESLNFDTLAERHHISRRSLNRRFKNATGESLRSYQQRIIIEKAKEQLEHKNITVQELAYRLGYVDVASFRNLFYKVTGTLPNEYQKKFAPIR</sequence>
<dbReference type="PANTHER" id="PTHR43130">
    <property type="entry name" value="ARAC-FAMILY TRANSCRIPTIONAL REGULATOR"/>
    <property type="match status" value="1"/>
</dbReference>
<keyword evidence="1" id="KW-0805">Transcription regulation</keyword>
<evidence type="ECO:0000256" key="2">
    <source>
        <dbReference type="ARBA" id="ARBA00023163"/>
    </source>
</evidence>
<dbReference type="InterPro" id="IPR002818">
    <property type="entry name" value="DJ-1/PfpI"/>
</dbReference>
<protein>
    <submittedName>
        <fullName evidence="4">Putative AraC-family transcriptional regulator</fullName>
    </submittedName>
</protein>
<evidence type="ECO:0000256" key="1">
    <source>
        <dbReference type="ARBA" id="ARBA00023015"/>
    </source>
</evidence>
<keyword evidence="5" id="KW-1185">Reference proteome</keyword>
<dbReference type="eggNOG" id="COG4977">
    <property type="taxonomic scope" value="Bacteria"/>
</dbReference>
<organism evidence="4 5">
    <name type="scientific">Microscilla marina ATCC 23134</name>
    <dbReference type="NCBI Taxonomy" id="313606"/>
    <lineage>
        <taxon>Bacteria</taxon>
        <taxon>Pseudomonadati</taxon>
        <taxon>Bacteroidota</taxon>
        <taxon>Cytophagia</taxon>
        <taxon>Cytophagales</taxon>
        <taxon>Microscillaceae</taxon>
        <taxon>Microscilla</taxon>
    </lineage>
</organism>
<dbReference type="PROSITE" id="PS01124">
    <property type="entry name" value="HTH_ARAC_FAMILY_2"/>
    <property type="match status" value="1"/>
</dbReference>
<dbReference type="EMBL" id="AAWS01000065">
    <property type="protein sequence ID" value="EAY24585.1"/>
    <property type="molecule type" value="Genomic_DNA"/>
</dbReference>
<dbReference type="GO" id="GO:0043565">
    <property type="term" value="F:sequence-specific DNA binding"/>
    <property type="evidence" value="ECO:0007669"/>
    <property type="project" value="InterPro"/>
</dbReference>
<name>A1ZYB2_MICM2</name>